<feature type="compositionally biased region" description="Polar residues" evidence="11">
    <location>
        <begin position="4535"/>
        <end position="4550"/>
    </location>
</feature>
<keyword evidence="9 10" id="KW-0539">Nucleus</keyword>
<evidence type="ECO:0000256" key="10">
    <source>
        <dbReference type="PIRNR" id="PIRNR010340"/>
    </source>
</evidence>
<evidence type="ECO:0000256" key="3">
    <source>
        <dbReference type="ARBA" id="ARBA00007188"/>
    </source>
</evidence>
<dbReference type="Pfam" id="PF21108">
    <property type="entry name" value="MDN1_4th"/>
    <property type="match status" value="1"/>
</dbReference>
<evidence type="ECO:0000256" key="1">
    <source>
        <dbReference type="ARBA" id="ARBA00004604"/>
    </source>
</evidence>
<dbReference type="InterPro" id="IPR041190">
    <property type="entry name" value="Midasin_AAA_lid_5"/>
</dbReference>
<keyword evidence="8 10" id="KW-0143">Chaperone</keyword>
<evidence type="ECO:0000256" key="6">
    <source>
        <dbReference type="ARBA" id="ARBA00022741"/>
    </source>
</evidence>
<keyword evidence="7 10" id="KW-0067">ATP-binding</keyword>
<feature type="region of interest" description="Disordered" evidence="11">
    <location>
        <begin position="4666"/>
        <end position="4685"/>
    </location>
</feature>
<feature type="compositionally biased region" description="Basic and acidic residues" evidence="11">
    <location>
        <begin position="4282"/>
        <end position="4294"/>
    </location>
</feature>
<dbReference type="FunFam" id="3.40.50.300:FF:000142">
    <property type="entry name" value="Midasin"/>
    <property type="match status" value="1"/>
</dbReference>
<feature type="compositionally biased region" description="Acidic residues" evidence="11">
    <location>
        <begin position="4247"/>
        <end position="4266"/>
    </location>
</feature>
<dbReference type="Pfam" id="PF17867">
    <property type="entry name" value="AAA_lid_7"/>
    <property type="match status" value="3"/>
</dbReference>
<dbReference type="EMBL" id="MU150256">
    <property type="protein sequence ID" value="KAF9464151.1"/>
    <property type="molecule type" value="Genomic_DNA"/>
</dbReference>
<dbReference type="Pfam" id="PF17865">
    <property type="entry name" value="AAA_lid_5"/>
    <property type="match status" value="1"/>
</dbReference>
<dbReference type="Proteomes" id="UP000807353">
    <property type="component" value="Unassembled WGS sequence"/>
</dbReference>
<feature type="compositionally biased region" description="Basic and acidic residues" evidence="11">
    <location>
        <begin position="4700"/>
        <end position="4717"/>
    </location>
</feature>
<feature type="compositionally biased region" description="Basic and acidic residues" evidence="11">
    <location>
        <begin position="4317"/>
        <end position="4333"/>
    </location>
</feature>
<dbReference type="FunFam" id="3.40.50.300:FF:000712">
    <property type="entry name" value="Midasin"/>
    <property type="match status" value="1"/>
</dbReference>
<dbReference type="GO" id="GO:0000055">
    <property type="term" value="P:ribosomal large subunit export from nucleus"/>
    <property type="evidence" value="ECO:0007669"/>
    <property type="project" value="TreeGrafter"/>
</dbReference>
<evidence type="ECO:0000313" key="13">
    <source>
        <dbReference type="EMBL" id="KAF9464151.1"/>
    </source>
</evidence>
<evidence type="ECO:0000256" key="7">
    <source>
        <dbReference type="ARBA" id="ARBA00022840"/>
    </source>
</evidence>
<dbReference type="OrthoDB" id="5186at2759"/>
<comment type="similarity">
    <text evidence="3 10">Belongs to the midasin family.</text>
</comment>
<dbReference type="CDD" id="cd00009">
    <property type="entry name" value="AAA"/>
    <property type="match status" value="2"/>
</dbReference>
<proteinExistence type="inferred from homology"/>
<keyword evidence="14" id="KW-1185">Reference proteome</keyword>
<dbReference type="PIRSF" id="PIRSF010340">
    <property type="entry name" value="Midasin"/>
    <property type="match status" value="1"/>
</dbReference>
<dbReference type="PROSITE" id="PS50234">
    <property type="entry name" value="VWFA"/>
    <property type="match status" value="1"/>
</dbReference>
<dbReference type="PANTHER" id="PTHR48103:SF2">
    <property type="entry name" value="MIDASIN"/>
    <property type="match status" value="1"/>
</dbReference>
<dbReference type="InterPro" id="IPR040848">
    <property type="entry name" value="AAA_lid_7"/>
</dbReference>
<dbReference type="GO" id="GO:0016887">
    <property type="term" value="F:ATP hydrolysis activity"/>
    <property type="evidence" value="ECO:0007669"/>
    <property type="project" value="InterPro"/>
</dbReference>
<feature type="compositionally biased region" description="Acidic residues" evidence="11">
    <location>
        <begin position="4389"/>
        <end position="4420"/>
    </location>
</feature>
<accession>A0A9P6CFI2</accession>
<dbReference type="PROSITE" id="PS00675">
    <property type="entry name" value="SIGMA54_INTERACT_1"/>
    <property type="match status" value="2"/>
</dbReference>
<gene>
    <name evidence="13" type="ORF">BDZ94DRAFT_1321266</name>
</gene>
<dbReference type="InterPro" id="IPR003593">
    <property type="entry name" value="AAA+_ATPase"/>
</dbReference>
<evidence type="ECO:0000256" key="5">
    <source>
        <dbReference type="ARBA" id="ARBA00022553"/>
    </source>
</evidence>
<sequence>MSFTSAIHDPLCINLHRQTRILQNILPTPSLHATELLNLPTSELLAALSRLLAAPEFTLTIATLYRPILFDLCARWLDDETNTEDQLVALCLLLEIHEELFPILHRLLSKPPFVDGPLGFINTPLLPLSVDVFRLQRLLLSHYRIIHANRELPRLLFWSLTPLSILMWTSRLDNGVRLLAIRCYAIQSGMGEAEREKIEREVLGEPCGVDCLLDYGKNIDGTRNEVDGWIMPVIELQRIKHMREEIQNQVQDYYGTDEGESLYRIDPTEISNHLVIVHGVFLLPVPGPTRDPSSPLISTPTSIQALQSLAFHLSLRLPTLLTSPPSSGKSLFLAHLAEILHPGTASQIITIHLADTSLDPRALLGSYVSSPTQPGTFEWKEGVLVRSMREGKWVVFEDIDKGSNEVLGVIKPLTESLRLGKWIGGRAYLNVPSRGRVIAHDSFAMFATRSVLPSRNGSSPPPVFFGGHKFYEIIVPSPSSEELKTIFNSRFPRLPGRPALAIIRLWEAVKAVGPAASTRDVGLRELEKFFSRVQRLLPDSHPPMDVDFDNQADAHSLSIIFSNPSLREDMYLEARDVFFGAGALTTAARSHMEAIADVIGEHLGLEPERRNWVLRGRTPDFDLEKDVNGGIFAVRIGRSRLPAKITKTEIIQPVMRPFAMHKPAIFLLSRIATAVSLSEPVLLTGETGTGKTSVVTHLASLLRRPLISLNLSHQTESSDLLGGFKPVDARIPGSALQQRFLDLFGGTFSRRKNEKFETEVRKAVAEGKWKRAVGLWKESSRLAKERIQLKKNEESRAEAVGNSEGSTPRKRRKLDALELKTPALSWDIFFRDVEEFEVQHVHGKGRFAFGFVEGPLVKALRSGDWVLLDEINLASPETLECISGLLHGPTASITLTEQGSLEPVPRHPDFRLFACMNPATDVGKKDLPPNIRSRFTEIDVSPPDADKETLLSIVGQYIGAQAVGDKGAIMNVAEFYTAVKDLAERRQLADGSNHRPHYSMRTLARALTFACDVATMFGLRRAIWEGCLMAFTMVLDASSAKLVTSFAQKHLLAGVRNPKSMLTKEPSVPHSRSPDEYVKFGPFYLEIGPLPQDPVENYILTPSVETKLIDLARIIVTRRFPVLIEGPTSSGKTSSVEYLAKRTGHRFIRINNHEHTDIQEYIGSYVSDPLTGRLVFKDGLLVRALRNGDWIVLDELNLAPTDVLEALNRLLDDNRELLIPETQEIIRPHPHFMLFATQNPPGLYAGRKVLSRAFRNRFLEVQFEDVPQGELETILCQRCRIAPSYGKRIVSVFHELQKRRQSSRVFESKQGFATLRDLFRWAGRDAISYQELADNGYMLLAERARREDDKVVVKEVIESIMKVKIDEKAMYTLDDSHVDVAAFLGCSLPKTSGVIWTSAMQRLFTLVSRALRFNEPVLLVGETGSGKTSVCQLFAEACSQRLHGLNCHQNTETADLIGGLRPIRNRSAMEAEVLQEAIAVLQEIGINDPPHTLDALASALNIALKPDANLAAHYQSRVQAIQNKLSRLQSIFEWHDGPLVEAMRNGDVFLLDEISLADDSVLERLNSVLEPSRTIVLAERGGDDLEHSVIRAAESFKLVATMNPGGDYGKKELSPALRNRFTEIWVPRIEDRSDLELIVGSLWKHESLRAFTPCVLDFVEWLCIRVGDRSLFSLRDILAWVTFTNSAYEPENENAIPPTEIFHHAAHMTFLDGLGSLPQLSGFSRDALQTLKTEAMKKLLEIVPPADSGILFSSVPAHNPATSVQFGSFAILKGAADIALHSFNLQAPTTRDNAMRVIRACQVQKPILLEGSPGVGKTSLIAALANISGHKLSRINLSDQTDLIDLFGSDLPVEGGGPGEFAWKDAEFLKALQEGHWVLLDEMNLAPQAVLEGLNAVLDHRGTVYIPELGRSFARHPSFRIFAAQNPLNQGGGRKGLPKSFVNRFTKVYVEELSPNDLLMVCQHMFPDFDETIVRAMISFNMYLNEEVGIQRKFAREGGPWEFNLRDVIRWGSLLRTTHQPLHPIEHLRTVYLQRFRTIQDRNQARLIFDKVFSMTTTMAERAPNISISPSYIQIGHFVSQRKNLVTFSPPGRILKMHLSSLESLGHCISQSWLAILTGPRNSGKTDAVRVLAHFTGNFLQEIPVNSSTDTMDILGSFEQADPRGRALSVIDDILSLLDDYLRSSTGSRTGQDQAQALRKARHGPTPLHTVLRMASDIVSELNDIPQFRPTISSKINALLSTENSAGRFEWIDGPLIQAMKNGHWLLMDGANLCNPSVLDRLNSLCEPNGFLTLSERGYVDGEVQILRPHPNFRLFMTVDPQYGELSRAMRNRGVEIGLSVVPVSDDVNILSDFQRLPSLPGMDPKPQSLAFDAARRGLIKVSLQAPPLMSTSGRILDQDSRLSSLLDQAPIVVLPAISFNNTTDAHLSFLSRTMSPAYIPHFSRFLKTLPPTQSSTHISSFLAYFPGHSLATAFSHLRGAHATFCDLPLDHIFSQPMDFYLTCPPPPNAKLVTNIPSTRHFILHLLDLAVALLLDHQDQSHYMDSETINQKPTNKGSKEIASIIQAISSMGITILGSVKLDDWVLEVAKTKLASSLLGYGRYLRKASMKSSFDFSAVQAISKWIIDAVDNCPPPFLPLVTQAQALVDAVSLTSGFGLVDIWSTFFVEGLSALSSTELDTIDKLASSLKSTSMTIHRRQAFDFMSLRALSGDLLVQVTPTLTQLYSNLHHCLIERCAENIQENADIHYTILISELNAFGIFDNTWFDTIREIIEVAYETRDPLLRMVPYQHLIWTRQAERNEIPVIIQTKIQWLNALWNVSSTNQQRNGPTMLLQPTQLYTTLVSCDWSRNSLDSVQTYEAEIRKNSRLTLLQCQEERSRLEQLINFLYQSIFSVAICFSASFEENVLEALRILTSTPKAKLELVMRDIVACLEESTNHPFKLAVRRTLLPLSQRLHGGKTRDRTIVDLGLCWVAVGTLIIDLFVPDTPIDPASIKNCTSERWRDERDMLESQLSLHHQLEELTTGNASNDFLEFLDANLNDVSSKLASAPKVPVRKDVARLHMFWSEVLQFQQQVLSPPKIEGLISLLLAGDPRASPREQVTQQSMAGFSQRLDVVYTEYSDLSAPLQFAILHMRTGLRLVASSNPPTPTTSEPPALVASALAAFPSVRCAAALCANVVNPGPSGLGPFRRLLVSISAIAMEKALGVNIEMRIEALDVAYEQALRLWLIDRAKEKEMDTADQSLYRRKNMDHDPIGEAEMEEQEFLALFPSFEDVLESEAVSHTQKQAHSTLVQPPDAHHLLTLHNAILGNSERTNVIVRFYDMRKDALWSLLESHLPTLPDTLDLESLPFQLSSLREKLSDLQLAPGHGSVSYNFYVDGNIVEARKAIAVLNSIKTRLEALIGEWPDQMVLHHLRDRCSIILGLGLHSPIAKILSALEQLLLQTEDWEIYSNRQNTLRPHQQELIKLIVEWRRMELSCWQVLLESQAREFKEGVSEWWFRLYDATIRGTLDACERDEERQSDNMDEYLNTLIPLLEDFIRTSPLGQFHARIKLLHTFNDYIHHLGQVKPLYKRLALERVRKVLHATIHYYNLYSEQLSDHLGEQRALLEKEIRGFIKLASWRDINVQALKASAQRTHHQLYKIIRKFRDVLKQPISERLRPQLADNTEAKSLQAEKVPITAAVFKSIPDGNPGTTQPTHLISLNKTFVRFDKFITTKIRPFIHLKDARIADDLAVEIISSAKELSTLTVPNEVPANKREKHQKTILVRKRKAWSDLLKELKRAGFASNVKPEVLQRQANPRWLLEQPMISELEDPEIPMQKSENYLSRLYGCLPELRMSLSHHHSDLTTRELQRGIMLLESGFALSLDLRSRLANAYTKYIKMEQLTRRLKMFISAPKLTLASSDFTLRTSTIRSTLCRLSNALEEVQSGIRTFNDLGPKTIVPESFVQEIQKLQDSTNVLQKRVDEVLRNVKLTSIPILLDTENDLLVEATRHLSQASATLLLWSDEQAQLRYLIRPVEQWLSTQLVPNVPSSAAQTAPPPDAIDSLLNSLLITVQALVSKCPESIPGDQDEDVDNYILRDCHIVRDFTHMLNFDVILTALDDVLLHLAWYGDELQPNLQRILPFFNVYMSLVKDQLVAHNEWTKALLKLNYVLCSVIHTLSTQGFCKPPETDNTKTDGDTSETIGGVGLGEGTGSENVSKDIEDESQVEGLQGDDVDGQDPRDDKGDGDAIEMSEDIGGSLEDVPETESQDDAESDQEDDAGPEEKLGNLDASDPSAVDEKLWGDEKGPEGDQPDDTTTKDNSEKQSNNSEVVAKEAKENSNKEKTDGEKESEEEGTLNTEDQPMPEGIEDEEEGGPDASGAPMDDHVQDGNTLDLPDDMNLGGDDLDMGGEEVKDDDMDDEMEVSQEDNMVEDSGPDQTMDDATKNEQAHEEPLPEDIPEMTDGDQEMEAPDQSQEAEANDDEIGDETPKEAIARPDITAGDGATSANEPFNPQGGESASSGQAGSAQGATGETAPDHNISDSEGLPEGSQPQTEAQPTDSQGTGSALGFQKGQLPSPPESNISANPLRSLGTALEEIRQRFDEILSGERHDTSREKIDDAGAPPPQVEYLQPDDADHEMQALGPAGEEQVAKLNDLKLIDGDDHDRETAPMEVDMPFEAETHEQPPRDQPSQIEPSSNAQRDNIEGAILQGTRPSDDRHLPSDPTERKVDATMEDDFEEIVETQLRDWQSHGFPHTEAEHIWRLYESLTHDLAYALCEQLRLILEPTLATRLKGDYRTGKRLNMKKIISYIASDYTKDKIWLRRTRPSQREYQVLIAIDDSRSMAESHSIHLAYETLALVSKALGRLEAGDIAIAKFGETVDILHGFDEGPFTDQSGAKVMGSFHFNQKATNVLSLIDTSLKVLENAREHRSMSSTTAADLWQLEIIISDGMCQDHDHLRTVLRKAEEQRVMIVFIIIDSLHSTPGNSSGSGSLQPGSTQGSILTMDRAEFKNIDGKMELQLQKYLDSFPFEYYVVLRNVEALPEVLAGTLKQFFERISEE</sequence>
<feature type="compositionally biased region" description="Basic and acidic residues" evidence="11">
    <location>
        <begin position="4223"/>
        <end position="4232"/>
    </location>
</feature>
<evidence type="ECO:0000256" key="4">
    <source>
        <dbReference type="ARBA" id="ARBA00017143"/>
    </source>
</evidence>
<dbReference type="InterPro" id="IPR012099">
    <property type="entry name" value="Midasin"/>
</dbReference>
<dbReference type="InterPro" id="IPR025662">
    <property type="entry name" value="Sigma_54_int_dom_ATP-bd_1"/>
</dbReference>
<name>A0A9P6CFI2_9AGAR</name>
<feature type="region of interest" description="Disordered" evidence="11">
    <location>
        <begin position="4587"/>
        <end position="4633"/>
    </location>
</feature>
<comment type="caution">
    <text evidence="13">The sequence shown here is derived from an EMBL/GenBank/DDBJ whole genome shotgun (WGS) entry which is preliminary data.</text>
</comment>
<dbReference type="Gene3D" id="3.40.50.300">
    <property type="entry name" value="P-loop containing nucleotide triphosphate hydrolases"/>
    <property type="match status" value="6"/>
</dbReference>
<feature type="compositionally biased region" description="Basic and acidic residues" evidence="11">
    <location>
        <begin position="4587"/>
        <end position="4605"/>
    </location>
</feature>
<evidence type="ECO:0000256" key="11">
    <source>
        <dbReference type="SAM" id="MobiDB-lite"/>
    </source>
</evidence>
<feature type="compositionally biased region" description="Acidic residues" evidence="11">
    <location>
        <begin position="4439"/>
        <end position="4455"/>
    </location>
</feature>
<keyword evidence="6 10" id="KW-0547">Nucleotide-binding</keyword>
<feature type="compositionally biased region" description="Basic and acidic residues" evidence="11">
    <location>
        <begin position="4173"/>
        <end position="4182"/>
    </location>
</feature>
<dbReference type="InterPro" id="IPR002035">
    <property type="entry name" value="VWF_A"/>
</dbReference>
<dbReference type="SUPFAM" id="SSF52540">
    <property type="entry name" value="P-loop containing nucleoside triphosphate hydrolases"/>
    <property type="match status" value="6"/>
</dbReference>
<feature type="compositionally biased region" description="Acidic residues" evidence="11">
    <location>
        <begin position="4206"/>
        <end position="4222"/>
    </location>
</feature>
<dbReference type="InterPro" id="IPR011704">
    <property type="entry name" value="ATPase_dyneun-rel_AAA"/>
</dbReference>
<feature type="compositionally biased region" description="Low complexity" evidence="11">
    <location>
        <begin position="4500"/>
        <end position="4519"/>
    </location>
</feature>
<evidence type="ECO:0000256" key="8">
    <source>
        <dbReference type="ARBA" id="ARBA00023186"/>
    </source>
</evidence>
<feature type="region of interest" description="Disordered" evidence="11">
    <location>
        <begin position="4693"/>
        <end position="4719"/>
    </location>
</feature>
<comment type="function">
    <text evidence="10">Nuclear chaperone required for maturation and nuclear export of pre-60S ribosome subunits.</text>
</comment>
<protein>
    <recommendedName>
        <fullName evidence="4 10">Midasin</fullName>
    </recommendedName>
</protein>
<dbReference type="GO" id="GO:0030687">
    <property type="term" value="C:preribosome, large subunit precursor"/>
    <property type="evidence" value="ECO:0007669"/>
    <property type="project" value="TreeGrafter"/>
</dbReference>
<reference evidence="13" key="1">
    <citation type="submission" date="2020-11" db="EMBL/GenBank/DDBJ databases">
        <authorList>
            <consortium name="DOE Joint Genome Institute"/>
            <person name="Ahrendt S."/>
            <person name="Riley R."/>
            <person name="Andreopoulos W."/>
            <person name="Labutti K."/>
            <person name="Pangilinan J."/>
            <person name="Ruiz-Duenas F.J."/>
            <person name="Barrasa J.M."/>
            <person name="Sanchez-Garcia M."/>
            <person name="Camarero S."/>
            <person name="Miyauchi S."/>
            <person name="Serrano A."/>
            <person name="Linde D."/>
            <person name="Babiker R."/>
            <person name="Drula E."/>
            <person name="Ayuso-Fernandez I."/>
            <person name="Pacheco R."/>
            <person name="Padilla G."/>
            <person name="Ferreira P."/>
            <person name="Barriuso J."/>
            <person name="Kellner H."/>
            <person name="Castanera R."/>
            <person name="Alfaro M."/>
            <person name="Ramirez L."/>
            <person name="Pisabarro A.G."/>
            <person name="Kuo A."/>
            <person name="Tritt A."/>
            <person name="Lipzen A."/>
            <person name="He G."/>
            <person name="Yan M."/>
            <person name="Ng V."/>
            <person name="Cullen D."/>
            <person name="Martin F."/>
            <person name="Rosso M.-N."/>
            <person name="Henrissat B."/>
            <person name="Hibbett D."/>
            <person name="Martinez A.T."/>
            <person name="Grigoriev I.V."/>
        </authorList>
    </citation>
    <scope>NUCLEOTIDE SEQUENCE</scope>
    <source>
        <strain evidence="13">CBS 247.69</strain>
    </source>
</reference>
<dbReference type="Pfam" id="PF07728">
    <property type="entry name" value="AAA_5"/>
    <property type="match status" value="8"/>
</dbReference>
<dbReference type="InterPro" id="IPR048617">
    <property type="entry name" value="MDN1_AAA_lid_4"/>
</dbReference>
<feature type="domain" description="VWFA" evidence="12">
    <location>
        <begin position="4819"/>
        <end position="5044"/>
    </location>
</feature>
<feature type="compositionally biased region" description="Basic and acidic residues" evidence="11">
    <location>
        <begin position="4427"/>
        <end position="4438"/>
    </location>
</feature>
<dbReference type="GO" id="GO:0005524">
    <property type="term" value="F:ATP binding"/>
    <property type="evidence" value="ECO:0007669"/>
    <property type="project" value="UniProtKB-KW"/>
</dbReference>
<evidence type="ECO:0000259" key="12">
    <source>
        <dbReference type="PROSITE" id="PS50234"/>
    </source>
</evidence>
<dbReference type="GO" id="GO:0005654">
    <property type="term" value="C:nucleoplasm"/>
    <property type="evidence" value="ECO:0007669"/>
    <property type="project" value="UniProtKB-SubCell"/>
</dbReference>
<evidence type="ECO:0000256" key="2">
    <source>
        <dbReference type="ARBA" id="ARBA00004642"/>
    </source>
</evidence>
<dbReference type="FunFam" id="3.40.50.300:FF:001368">
    <property type="entry name" value="Midasin"/>
    <property type="match status" value="1"/>
</dbReference>
<dbReference type="InterPro" id="IPR036465">
    <property type="entry name" value="vWFA_dom_sf"/>
</dbReference>
<dbReference type="InterPro" id="IPR027417">
    <property type="entry name" value="P-loop_NTPase"/>
</dbReference>
<dbReference type="GO" id="GO:0005730">
    <property type="term" value="C:nucleolus"/>
    <property type="evidence" value="ECO:0007669"/>
    <property type="project" value="UniProtKB-SubCell"/>
</dbReference>
<feature type="compositionally biased region" description="Polar residues" evidence="11">
    <location>
        <begin position="4675"/>
        <end position="4685"/>
    </location>
</feature>
<evidence type="ECO:0000256" key="9">
    <source>
        <dbReference type="ARBA" id="ARBA00023242"/>
    </source>
</evidence>
<comment type="subcellular location">
    <subcellularLocation>
        <location evidence="1">Nucleus</location>
        <location evidence="1">Nucleolus</location>
    </subcellularLocation>
    <subcellularLocation>
        <location evidence="2">Nucleus</location>
        <location evidence="2">Nucleoplasm</location>
    </subcellularLocation>
</comment>
<evidence type="ECO:0000313" key="14">
    <source>
        <dbReference type="Proteomes" id="UP000807353"/>
    </source>
</evidence>
<feature type="region of interest" description="Disordered" evidence="11">
    <location>
        <begin position="4169"/>
        <end position="4574"/>
    </location>
</feature>
<dbReference type="GO" id="GO:0000027">
    <property type="term" value="P:ribosomal large subunit assembly"/>
    <property type="evidence" value="ECO:0007669"/>
    <property type="project" value="InterPro"/>
</dbReference>
<organism evidence="13 14">
    <name type="scientific">Collybia nuda</name>
    <dbReference type="NCBI Taxonomy" id="64659"/>
    <lineage>
        <taxon>Eukaryota</taxon>
        <taxon>Fungi</taxon>
        <taxon>Dikarya</taxon>
        <taxon>Basidiomycota</taxon>
        <taxon>Agaricomycotina</taxon>
        <taxon>Agaricomycetes</taxon>
        <taxon>Agaricomycetidae</taxon>
        <taxon>Agaricales</taxon>
        <taxon>Tricholomatineae</taxon>
        <taxon>Clitocybaceae</taxon>
        <taxon>Collybia</taxon>
    </lineage>
</organism>
<dbReference type="PANTHER" id="PTHR48103">
    <property type="entry name" value="MIDASIN-RELATED"/>
    <property type="match status" value="1"/>
</dbReference>
<dbReference type="SMART" id="SM00382">
    <property type="entry name" value="AAA"/>
    <property type="match status" value="6"/>
</dbReference>
<dbReference type="SUPFAM" id="SSF53300">
    <property type="entry name" value="vWA-like"/>
    <property type="match status" value="1"/>
</dbReference>
<keyword evidence="5" id="KW-0597">Phosphoprotein</keyword>